<keyword evidence="2" id="KW-1185">Reference proteome</keyword>
<proteinExistence type="predicted"/>
<evidence type="ECO:0000313" key="2">
    <source>
        <dbReference type="Proteomes" id="UP001055811"/>
    </source>
</evidence>
<evidence type="ECO:0000313" key="1">
    <source>
        <dbReference type="EMBL" id="KAI3788169.1"/>
    </source>
</evidence>
<protein>
    <submittedName>
        <fullName evidence="1">Uncharacterized protein</fullName>
    </submittedName>
</protein>
<organism evidence="1 2">
    <name type="scientific">Cichorium intybus</name>
    <name type="common">Chicory</name>
    <dbReference type="NCBI Taxonomy" id="13427"/>
    <lineage>
        <taxon>Eukaryota</taxon>
        <taxon>Viridiplantae</taxon>
        <taxon>Streptophyta</taxon>
        <taxon>Embryophyta</taxon>
        <taxon>Tracheophyta</taxon>
        <taxon>Spermatophyta</taxon>
        <taxon>Magnoliopsida</taxon>
        <taxon>eudicotyledons</taxon>
        <taxon>Gunneridae</taxon>
        <taxon>Pentapetalae</taxon>
        <taxon>asterids</taxon>
        <taxon>campanulids</taxon>
        <taxon>Asterales</taxon>
        <taxon>Asteraceae</taxon>
        <taxon>Cichorioideae</taxon>
        <taxon>Cichorieae</taxon>
        <taxon>Cichoriinae</taxon>
        <taxon>Cichorium</taxon>
    </lineage>
</organism>
<comment type="caution">
    <text evidence="1">The sequence shown here is derived from an EMBL/GenBank/DDBJ whole genome shotgun (WGS) entry which is preliminary data.</text>
</comment>
<reference evidence="2" key="1">
    <citation type="journal article" date="2022" name="Mol. Ecol. Resour.">
        <title>The genomes of chicory, endive, great burdock and yacon provide insights into Asteraceae palaeo-polyploidization history and plant inulin production.</title>
        <authorList>
            <person name="Fan W."/>
            <person name="Wang S."/>
            <person name="Wang H."/>
            <person name="Wang A."/>
            <person name="Jiang F."/>
            <person name="Liu H."/>
            <person name="Zhao H."/>
            <person name="Xu D."/>
            <person name="Zhang Y."/>
        </authorList>
    </citation>
    <scope>NUCLEOTIDE SEQUENCE [LARGE SCALE GENOMIC DNA]</scope>
    <source>
        <strain evidence="2">cv. Punajuju</strain>
    </source>
</reference>
<reference evidence="1 2" key="2">
    <citation type="journal article" date="2022" name="Mol. Ecol. Resour.">
        <title>The genomes of chicory, endive, great burdock and yacon provide insights into Asteraceae paleo-polyploidization history and plant inulin production.</title>
        <authorList>
            <person name="Fan W."/>
            <person name="Wang S."/>
            <person name="Wang H."/>
            <person name="Wang A."/>
            <person name="Jiang F."/>
            <person name="Liu H."/>
            <person name="Zhao H."/>
            <person name="Xu D."/>
            <person name="Zhang Y."/>
        </authorList>
    </citation>
    <scope>NUCLEOTIDE SEQUENCE [LARGE SCALE GENOMIC DNA]</scope>
    <source>
        <strain evidence="2">cv. Punajuju</strain>
        <tissue evidence="1">Leaves</tissue>
    </source>
</reference>
<dbReference type="Proteomes" id="UP001055811">
    <property type="component" value="Linkage Group LG01"/>
</dbReference>
<sequence>MGDQSPQNTMNLDLNLGPVVHPSQDDQGHAMSFEDWLLGSMREVVSNHPRARQRLPSLWRHMPVSMEARNTSLRLTANRGDNDDDDNEQPPETIKTNENDDKSENGDVGNEDLEKNNEDKGSFFDCNICLDLASEPVVTCCGHLFCWPCLYRWLFVHSDSKECPICKGEVTMKTITPIYSRGNRTHVNKQVVDSNLKIPSRPQANRIESWRQSIQRNTLNIPMFEMIRRLDNRFDLTTDNNPQEPTNVTLLNRIFTSRGMRRGQEPLPAAPDAAAVLPNRVVNLTSAESFVESYERNLEEVPLMEDRHSMSSIAAIIQSESQTGDTAAETDSRVSVSTSSRRRCESSTSRVEDSGESRSRRRRLQ</sequence>
<gene>
    <name evidence="1" type="ORF">L2E82_00881</name>
</gene>
<dbReference type="EMBL" id="CM042009">
    <property type="protein sequence ID" value="KAI3788169.1"/>
    <property type="molecule type" value="Genomic_DNA"/>
</dbReference>
<accession>A0ACB9GX38</accession>
<name>A0ACB9GX38_CICIN</name>